<dbReference type="SUPFAM" id="SSF63829">
    <property type="entry name" value="Calcium-dependent phosphotriesterase"/>
    <property type="match status" value="3"/>
</dbReference>
<dbReference type="CDD" id="cd16922">
    <property type="entry name" value="HATPase_EvgS-ArcB-TorS-like"/>
    <property type="match status" value="1"/>
</dbReference>
<keyword evidence="8 17" id="KW-0418">Kinase</keyword>
<feature type="coiled-coil region" evidence="13">
    <location>
        <begin position="822"/>
        <end position="849"/>
    </location>
</feature>
<dbReference type="Gene3D" id="2.60.40.10">
    <property type="entry name" value="Immunoglobulins"/>
    <property type="match status" value="1"/>
</dbReference>
<dbReference type="InterPro" id="IPR005467">
    <property type="entry name" value="His_kinase_dom"/>
</dbReference>
<evidence type="ECO:0000256" key="3">
    <source>
        <dbReference type="ARBA" id="ARBA00012438"/>
    </source>
</evidence>
<dbReference type="SMART" id="SM00387">
    <property type="entry name" value="HATPase_c"/>
    <property type="match status" value="1"/>
</dbReference>
<dbReference type="InterPro" id="IPR015943">
    <property type="entry name" value="WD40/YVTN_repeat-like_dom_sf"/>
</dbReference>
<dbReference type="CDD" id="cd00082">
    <property type="entry name" value="HisKA"/>
    <property type="match status" value="1"/>
</dbReference>
<keyword evidence="13" id="KW-0175">Coiled coil</keyword>
<dbReference type="Pfam" id="PF00072">
    <property type="entry name" value="Response_reg"/>
    <property type="match status" value="1"/>
</dbReference>
<evidence type="ECO:0000313" key="17">
    <source>
        <dbReference type="EMBL" id="TKC99772.1"/>
    </source>
</evidence>
<keyword evidence="9" id="KW-0067">ATP-binding</keyword>
<dbReference type="Gene3D" id="2.130.10.10">
    <property type="entry name" value="YVTN repeat-like/Quinoprotein amine dehydrogenase"/>
    <property type="match status" value="3"/>
</dbReference>
<dbReference type="FunFam" id="3.30.565.10:FF:000010">
    <property type="entry name" value="Sensor histidine kinase RcsC"/>
    <property type="match status" value="1"/>
</dbReference>
<sequence length="1299" mass="139773">MVRVPRRLVAVLAALLVATSARTSTAATDIRTRGVPWIRTFGLDDGIPQSTINAIAFDTAGRLWIGTQGGVASYDGRRFTPLSLPPEQASSWVQSITGTRDGAVWLGMYTGHILRYAEGRFTRFGSGEGLTAEREVGALVEAPSAKGFVLWAGTNDGLYRLEGARFSRIDFGPELGYIDVRALHPGSLPSGEPTLWVGTGRGLFHCEDHRCAPFESLGEGPPDKVINALLQTTDEARRRLLWAATSKGLARYAEGRWEFVAPPGVVSPAQGIHALAETVSGSGRRTLWVGTGGGGLARVEDGVWTTLTKQNSSLPDDYLTTLLASEGAYGGRTLWIGTESGGLGRLRHDGWVGFTERSAGVSSVVRGVAEVTAPGGAPEIWLAVRDQLLRSSEQGFAKVLSPEQAKETSQRLAFLVSSRHQPGVVWTGGAGKGLHRWADGKLSTFTRQNSSLPYEVVYAASESLDGRALWVGTTAGAARLDEKGRGPVYKQSPEGLIHDHLYAVLETTRSGGGTTTWFGTTKGLSRLDDDGVWRTYTATNSPLGVDFIVTLSELRDTRGARILWVGTAGGGAARYDLDAEAWLPSLHERSNPALPDSTVLFARADARGRVYLGTNRGIARLTPRAPTPEDPAAFSVYVFTREDGLPGDECNAGTASVDSRGRIWVGTTEGAAVFDPAEEVPEHAGGPLVFSSAWAADGALALSPGVPLAWDQNTVSFEYALLNFLHERSTLYRTQMVGFDAAPSAWTTDGKVRYTNLPAGVYTFQVWGRDHAGVVAGPAAIAFQVKPAPWRTWWAYLGYAVAASGLVYGGVRLRVRAFARRNLELERQVEERTAELTAAKEAADAANQAKSSFLTSMSHELRTPLNGILGYAQLVAQSPRLSRKDRAGLDIVQRSGEHLLALIDDVLDLARIEVGKMALTPTEVHLPALVQGVADLCRVRATQKGLDFRYVRAEGVPSWVQVDEKRLTQVLLNLLGNAVKFTREGSVTLHVEAKGDEFIFRVEDTGPGITPADLARIFEPFEQAGERGARAEGAGLGLSISRKIVEQMGGRLDVASAPGEGSTFVMALRLPVVADRGTAVHAVPDEGISGYEGARRVVLVVDDNEGNRSFLRDALVPLGFDVVLAEDGAQALASIEARRPDLVILDLALPDIGGDEVARRLRQAPALAGVSLVASSASVDEAQRRRAKEAGCDEFLPKPVHLPVLHEVLARRLDIHWIRAPRVVAEAEEEVAPRIEPPGEDLARLLDLAERGRIPELLQMLDALEAKDARLSAWGAEVRALAELFQLRELCAALARPGR</sequence>
<keyword evidence="7" id="KW-0547">Nucleotide-binding</keyword>
<dbReference type="GO" id="GO:0000155">
    <property type="term" value="F:phosphorelay sensor kinase activity"/>
    <property type="evidence" value="ECO:0007669"/>
    <property type="project" value="InterPro"/>
</dbReference>
<evidence type="ECO:0000256" key="9">
    <source>
        <dbReference type="ARBA" id="ARBA00022840"/>
    </source>
</evidence>
<evidence type="ECO:0000256" key="10">
    <source>
        <dbReference type="ARBA" id="ARBA00022989"/>
    </source>
</evidence>
<dbReference type="PANTHER" id="PTHR43047:SF72">
    <property type="entry name" value="OSMOSENSING HISTIDINE PROTEIN KINASE SLN1"/>
    <property type="match status" value="1"/>
</dbReference>
<evidence type="ECO:0000313" key="18">
    <source>
        <dbReference type="Proteomes" id="UP000309215"/>
    </source>
</evidence>
<dbReference type="SUPFAM" id="SSF47384">
    <property type="entry name" value="Homodimeric domain of signal transducing histidine kinase"/>
    <property type="match status" value="1"/>
</dbReference>
<comment type="subcellular location">
    <subcellularLocation>
        <location evidence="2">Membrane</location>
    </subcellularLocation>
</comment>
<dbReference type="EC" id="2.7.13.3" evidence="3"/>
<evidence type="ECO:0000256" key="14">
    <source>
        <dbReference type="SAM" id="SignalP"/>
    </source>
</evidence>
<feature type="modified residue" description="4-aspartylphosphate" evidence="12">
    <location>
        <position position="1146"/>
    </location>
</feature>
<feature type="signal peptide" evidence="14">
    <location>
        <begin position="1"/>
        <end position="26"/>
    </location>
</feature>
<protein>
    <recommendedName>
        <fullName evidence="3">histidine kinase</fullName>
        <ecNumber evidence="3">2.7.13.3</ecNumber>
    </recommendedName>
</protein>
<dbReference type="PROSITE" id="PS50109">
    <property type="entry name" value="HIS_KIN"/>
    <property type="match status" value="1"/>
</dbReference>
<keyword evidence="11" id="KW-0472">Membrane</keyword>
<dbReference type="InterPro" id="IPR011123">
    <property type="entry name" value="Y_Y_Y"/>
</dbReference>
<dbReference type="Gene3D" id="3.40.50.2300">
    <property type="match status" value="1"/>
</dbReference>
<dbReference type="Pfam" id="PF07495">
    <property type="entry name" value="Y_Y_Y"/>
    <property type="match status" value="1"/>
</dbReference>
<dbReference type="Gene3D" id="1.10.287.130">
    <property type="match status" value="1"/>
</dbReference>
<feature type="domain" description="Histidine kinase" evidence="15">
    <location>
        <begin position="856"/>
        <end position="1072"/>
    </location>
</feature>
<keyword evidence="4 12" id="KW-0597">Phosphoprotein</keyword>
<evidence type="ECO:0000259" key="16">
    <source>
        <dbReference type="PROSITE" id="PS50110"/>
    </source>
</evidence>
<evidence type="ECO:0000256" key="8">
    <source>
        <dbReference type="ARBA" id="ARBA00022777"/>
    </source>
</evidence>
<dbReference type="Pfam" id="PF07494">
    <property type="entry name" value="Reg_prop"/>
    <property type="match status" value="1"/>
</dbReference>
<reference evidence="17 18" key="1">
    <citation type="submission" date="2019-04" db="EMBL/GenBank/DDBJ databases">
        <authorList>
            <person name="Li Y."/>
            <person name="Wang J."/>
        </authorList>
    </citation>
    <scope>NUCLEOTIDE SEQUENCE [LARGE SCALE GENOMIC DNA]</scope>
    <source>
        <strain evidence="17 18">DSM 14668</strain>
    </source>
</reference>
<proteinExistence type="predicted"/>
<evidence type="ECO:0000256" key="4">
    <source>
        <dbReference type="ARBA" id="ARBA00022553"/>
    </source>
</evidence>
<comment type="catalytic activity">
    <reaction evidence="1">
        <text>ATP + protein L-histidine = ADP + protein N-phospho-L-histidine.</text>
        <dbReference type="EC" id="2.7.13.3"/>
    </reaction>
</comment>
<dbReference type="InterPro" id="IPR003594">
    <property type="entry name" value="HATPase_dom"/>
</dbReference>
<dbReference type="InterPro" id="IPR001789">
    <property type="entry name" value="Sig_transdc_resp-reg_receiver"/>
</dbReference>
<evidence type="ECO:0000256" key="2">
    <source>
        <dbReference type="ARBA" id="ARBA00004370"/>
    </source>
</evidence>
<keyword evidence="18" id="KW-1185">Reference proteome</keyword>
<dbReference type="SUPFAM" id="SSF52172">
    <property type="entry name" value="CheY-like"/>
    <property type="match status" value="1"/>
</dbReference>
<evidence type="ECO:0000256" key="5">
    <source>
        <dbReference type="ARBA" id="ARBA00022679"/>
    </source>
</evidence>
<dbReference type="SMART" id="SM00388">
    <property type="entry name" value="HisKA"/>
    <property type="match status" value="1"/>
</dbReference>
<dbReference type="Pfam" id="PF02518">
    <property type="entry name" value="HATPase_c"/>
    <property type="match status" value="1"/>
</dbReference>
<dbReference type="InterPro" id="IPR011110">
    <property type="entry name" value="Reg_prop"/>
</dbReference>
<evidence type="ECO:0000256" key="11">
    <source>
        <dbReference type="ARBA" id="ARBA00023136"/>
    </source>
</evidence>
<evidence type="ECO:0000259" key="15">
    <source>
        <dbReference type="PROSITE" id="PS50109"/>
    </source>
</evidence>
<comment type="caution">
    <text evidence="17">The sequence shown here is derived from an EMBL/GenBank/DDBJ whole genome shotgun (WGS) entry which is preliminary data.</text>
</comment>
<dbReference type="PANTHER" id="PTHR43047">
    <property type="entry name" value="TWO-COMPONENT HISTIDINE PROTEIN KINASE"/>
    <property type="match status" value="1"/>
</dbReference>
<keyword evidence="10" id="KW-1133">Transmembrane helix</keyword>
<evidence type="ECO:0000256" key="7">
    <source>
        <dbReference type="ARBA" id="ARBA00022741"/>
    </source>
</evidence>
<evidence type="ECO:0000256" key="1">
    <source>
        <dbReference type="ARBA" id="ARBA00000085"/>
    </source>
</evidence>
<evidence type="ECO:0000256" key="13">
    <source>
        <dbReference type="SAM" id="Coils"/>
    </source>
</evidence>
<dbReference type="FunFam" id="1.10.287.130:FF:000004">
    <property type="entry name" value="Ethylene receptor 1"/>
    <property type="match status" value="1"/>
</dbReference>
<dbReference type="GO" id="GO:0009927">
    <property type="term" value="F:histidine phosphotransfer kinase activity"/>
    <property type="evidence" value="ECO:0007669"/>
    <property type="project" value="TreeGrafter"/>
</dbReference>
<keyword evidence="5" id="KW-0808">Transferase</keyword>
<dbReference type="SMART" id="SM00448">
    <property type="entry name" value="REC"/>
    <property type="match status" value="1"/>
</dbReference>
<keyword evidence="6" id="KW-0812">Transmembrane</keyword>
<dbReference type="InterPro" id="IPR013783">
    <property type="entry name" value="Ig-like_fold"/>
</dbReference>
<dbReference type="SUPFAM" id="SSF55874">
    <property type="entry name" value="ATPase domain of HSP90 chaperone/DNA topoisomerase II/histidine kinase"/>
    <property type="match status" value="1"/>
</dbReference>
<dbReference type="Gene3D" id="3.30.565.10">
    <property type="entry name" value="Histidine kinase-like ATPase, C-terminal domain"/>
    <property type="match status" value="1"/>
</dbReference>
<evidence type="ECO:0000256" key="6">
    <source>
        <dbReference type="ARBA" id="ARBA00022692"/>
    </source>
</evidence>
<dbReference type="PRINTS" id="PR00344">
    <property type="entry name" value="BCTRLSENSOR"/>
</dbReference>
<gene>
    <name evidence="17" type="ORF">E8A74_36630</name>
</gene>
<feature type="domain" description="Response regulatory" evidence="16">
    <location>
        <begin position="1097"/>
        <end position="1213"/>
    </location>
</feature>
<dbReference type="Pfam" id="PF00512">
    <property type="entry name" value="HisKA"/>
    <property type="match status" value="1"/>
</dbReference>
<dbReference type="Proteomes" id="UP000309215">
    <property type="component" value="Unassembled WGS sequence"/>
</dbReference>
<dbReference type="PROSITE" id="PS50110">
    <property type="entry name" value="RESPONSE_REGULATORY"/>
    <property type="match status" value="1"/>
</dbReference>
<dbReference type="GO" id="GO:0005524">
    <property type="term" value="F:ATP binding"/>
    <property type="evidence" value="ECO:0007669"/>
    <property type="project" value="UniProtKB-KW"/>
</dbReference>
<dbReference type="InterPro" id="IPR036890">
    <property type="entry name" value="HATPase_C_sf"/>
</dbReference>
<dbReference type="InterPro" id="IPR011006">
    <property type="entry name" value="CheY-like_superfamily"/>
</dbReference>
<feature type="chain" id="PRO_5020846307" description="histidine kinase" evidence="14">
    <location>
        <begin position="27"/>
        <end position="1299"/>
    </location>
</feature>
<dbReference type="CDD" id="cd17546">
    <property type="entry name" value="REC_hyHK_CKI1_RcsC-like"/>
    <property type="match status" value="1"/>
</dbReference>
<evidence type="ECO:0000256" key="12">
    <source>
        <dbReference type="PROSITE-ProRule" id="PRU00169"/>
    </source>
</evidence>
<dbReference type="InterPro" id="IPR036097">
    <property type="entry name" value="HisK_dim/P_sf"/>
</dbReference>
<organism evidence="17 18">
    <name type="scientific">Polyangium fumosum</name>
    <dbReference type="NCBI Taxonomy" id="889272"/>
    <lineage>
        <taxon>Bacteria</taxon>
        <taxon>Pseudomonadati</taxon>
        <taxon>Myxococcota</taxon>
        <taxon>Polyangia</taxon>
        <taxon>Polyangiales</taxon>
        <taxon>Polyangiaceae</taxon>
        <taxon>Polyangium</taxon>
    </lineage>
</organism>
<name>A0A4U1IYR8_9BACT</name>
<accession>A0A4U1IYR8</accession>
<dbReference type="InterPro" id="IPR003661">
    <property type="entry name" value="HisK_dim/P_dom"/>
</dbReference>
<keyword evidence="14" id="KW-0732">Signal</keyword>
<dbReference type="InterPro" id="IPR004358">
    <property type="entry name" value="Sig_transdc_His_kin-like_C"/>
</dbReference>
<dbReference type="OrthoDB" id="9778496at2"/>
<dbReference type="EMBL" id="SSMQ01000053">
    <property type="protein sequence ID" value="TKC99772.1"/>
    <property type="molecule type" value="Genomic_DNA"/>
</dbReference>
<dbReference type="GO" id="GO:0005886">
    <property type="term" value="C:plasma membrane"/>
    <property type="evidence" value="ECO:0007669"/>
    <property type="project" value="TreeGrafter"/>
</dbReference>